<dbReference type="Proteomes" id="UP000075886">
    <property type="component" value="Unassembled WGS sequence"/>
</dbReference>
<accession>A0A182QTI1</accession>
<feature type="compositionally biased region" description="Basic and acidic residues" evidence="3">
    <location>
        <begin position="250"/>
        <end position="260"/>
    </location>
</feature>
<dbReference type="Pfam" id="PF12799">
    <property type="entry name" value="LRR_4"/>
    <property type="match status" value="2"/>
</dbReference>
<dbReference type="STRING" id="69004.A0A182QTI1"/>
<feature type="region of interest" description="Disordered" evidence="3">
    <location>
        <begin position="250"/>
        <end position="280"/>
    </location>
</feature>
<evidence type="ECO:0008006" key="6">
    <source>
        <dbReference type="Google" id="ProtNLM"/>
    </source>
</evidence>
<reference evidence="4" key="2">
    <citation type="submission" date="2020-05" db="UniProtKB">
        <authorList>
            <consortium name="EnsemblMetazoa"/>
        </authorList>
    </citation>
    <scope>IDENTIFICATION</scope>
    <source>
        <strain evidence="4">FAR1</strain>
    </source>
</reference>
<dbReference type="PANTHER" id="PTHR46652:SF3">
    <property type="entry name" value="LEUCINE-RICH REPEAT-CONTAINING PROTEIN 9"/>
    <property type="match status" value="1"/>
</dbReference>
<dbReference type="PANTHER" id="PTHR46652">
    <property type="entry name" value="LEUCINE-RICH REPEAT AND IQ DOMAIN-CONTAINING PROTEIN 1-RELATED"/>
    <property type="match status" value="1"/>
</dbReference>
<organism evidence="4 5">
    <name type="scientific">Anopheles farauti</name>
    <dbReference type="NCBI Taxonomy" id="69004"/>
    <lineage>
        <taxon>Eukaryota</taxon>
        <taxon>Metazoa</taxon>
        <taxon>Ecdysozoa</taxon>
        <taxon>Arthropoda</taxon>
        <taxon>Hexapoda</taxon>
        <taxon>Insecta</taxon>
        <taxon>Pterygota</taxon>
        <taxon>Neoptera</taxon>
        <taxon>Endopterygota</taxon>
        <taxon>Diptera</taxon>
        <taxon>Nematocera</taxon>
        <taxon>Culicoidea</taxon>
        <taxon>Culicidae</taxon>
        <taxon>Anophelinae</taxon>
        <taxon>Anopheles</taxon>
    </lineage>
</organism>
<dbReference type="AlphaFoldDB" id="A0A182QTI1"/>
<evidence type="ECO:0000256" key="1">
    <source>
        <dbReference type="ARBA" id="ARBA00022614"/>
    </source>
</evidence>
<reference evidence="5" key="1">
    <citation type="submission" date="2014-01" db="EMBL/GenBank/DDBJ databases">
        <title>The Genome Sequence of Anopheles farauti FAR1 (V2).</title>
        <authorList>
            <consortium name="The Broad Institute Genomics Platform"/>
            <person name="Neafsey D.E."/>
            <person name="Besansky N."/>
            <person name="Howell P."/>
            <person name="Walton C."/>
            <person name="Young S.K."/>
            <person name="Zeng Q."/>
            <person name="Gargeya S."/>
            <person name="Fitzgerald M."/>
            <person name="Haas B."/>
            <person name="Abouelleil A."/>
            <person name="Allen A.W."/>
            <person name="Alvarado L."/>
            <person name="Arachchi H.M."/>
            <person name="Berlin A.M."/>
            <person name="Chapman S.B."/>
            <person name="Gainer-Dewar J."/>
            <person name="Goldberg J."/>
            <person name="Griggs A."/>
            <person name="Gujja S."/>
            <person name="Hansen M."/>
            <person name="Howarth C."/>
            <person name="Imamovic A."/>
            <person name="Ireland A."/>
            <person name="Larimer J."/>
            <person name="McCowan C."/>
            <person name="Murphy C."/>
            <person name="Pearson M."/>
            <person name="Poon T.W."/>
            <person name="Priest M."/>
            <person name="Roberts A."/>
            <person name="Saif S."/>
            <person name="Shea T."/>
            <person name="Sisk P."/>
            <person name="Sykes S."/>
            <person name="Wortman J."/>
            <person name="Nusbaum C."/>
            <person name="Birren B."/>
        </authorList>
    </citation>
    <scope>NUCLEOTIDE SEQUENCE [LARGE SCALE GENOMIC DNA]</scope>
    <source>
        <strain evidence="5">FAR1</strain>
    </source>
</reference>
<dbReference type="EnsemblMetazoa" id="AFAF016536-RA">
    <property type="protein sequence ID" value="AFAF016536-PA"/>
    <property type="gene ID" value="AFAF016536"/>
</dbReference>
<name>A0A182QTI1_9DIPT</name>
<dbReference type="EMBL" id="AXCN02000730">
    <property type="status" value="NOT_ANNOTATED_CDS"/>
    <property type="molecule type" value="Genomic_DNA"/>
</dbReference>
<dbReference type="PROSITE" id="PS51450">
    <property type="entry name" value="LRR"/>
    <property type="match status" value="3"/>
</dbReference>
<dbReference type="SUPFAM" id="SSF52058">
    <property type="entry name" value="L domain-like"/>
    <property type="match status" value="1"/>
</dbReference>
<dbReference type="SMART" id="SM00365">
    <property type="entry name" value="LRR_SD22"/>
    <property type="match status" value="3"/>
</dbReference>
<evidence type="ECO:0000313" key="4">
    <source>
        <dbReference type="EnsemblMetazoa" id="AFAF016536-PA"/>
    </source>
</evidence>
<proteinExistence type="predicted"/>
<sequence>MKDSLLRVNQPVQGNMTKHKVFSKKAKTNLTHLYLNDKNMTKINTIYPTKNILVLYLHNNQISKIEKLGAFTHLTHLYLQWNNLRKIENLDSLKNLKQLYLGYNKITRLENLGNLKKLEQLHIERQQLDGTARFEFDPECLCALANHLKVLNIKKLKLANIDALEPLWKLEILLASENNFKSTDDVTPVISALYSLRVLDLQECSAQRDVHYREKVTAAAGHKLLLLDGKMISQSTRNFIKNFQTVKLEKQRRASEKPKTADNTTGTGTTSSNSKGSFDSCVSERGSGTFVDPFSAVLPPAHKFPGTHSLFQVTNRRPACTRILRKPIKSPLLTKTMSANFCDDMAFRSNELHHHPQQAVAVCMLQGKEIKAGVAPAAAAFKEKLRAHRKVQSLPTIDH</sequence>
<evidence type="ECO:0000256" key="3">
    <source>
        <dbReference type="SAM" id="MobiDB-lite"/>
    </source>
</evidence>
<feature type="compositionally biased region" description="Low complexity" evidence="3">
    <location>
        <begin position="263"/>
        <end position="277"/>
    </location>
</feature>
<dbReference type="InterPro" id="IPR025875">
    <property type="entry name" value="Leu-rich_rpt_4"/>
</dbReference>
<dbReference type="CDD" id="cd21340">
    <property type="entry name" value="PPP1R42"/>
    <property type="match status" value="1"/>
</dbReference>
<keyword evidence="1" id="KW-0433">Leucine-rich repeat</keyword>
<dbReference type="InterPro" id="IPR050836">
    <property type="entry name" value="SDS22/Internalin_LRR"/>
</dbReference>
<protein>
    <recommendedName>
        <fullName evidence="6">Protein phosphatase 1 regulatory subunit 42</fullName>
    </recommendedName>
</protein>
<keyword evidence="2" id="KW-0677">Repeat</keyword>
<dbReference type="InterPro" id="IPR001611">
    <property type="entry name" value="Leu-rich_rpt"/>
</dbReference>
<dbReference type="InterPro" id="IPR032675">
    <property type="entry name" value="LRR_dom_sf"/>
</dbReference>
<dbReference type="Gene3D" id="3.80.10.10">
    <property type="entry name" value="Ribonuclease Inhibitor"/>
    <property type="match status" value="2"/>
</dbReference>
<keyword evidence="5" id="KW-1185">Reference proteome</keyword>
<evidence type="ECO:0000256" key="2">
    <source>
        <dbReference type="ARBA" id="ARBA00022737"/>
    </source>
</evidence>
<dbReference type="VEuPathDB" id="VectorBase:AFAF016536"/>
<evidence type="ECO:0000313" key="5">
    <source>
        <dbReference type="Proteomes" id="UP000075886"/>
    </source>
</evidence>